<evidence type="ECO:0000256" key="8">
    <source>
        <dbReference type="PIRNR" id="PIRNR038994"/>
    </source>
</evidence>
<evidence type="ECO:0000313" key="13">
    <source>
        <dbReference type="EMBL" id="PFX34358.1"/>
    </source>
</evidence>
<dbReference type="GO" id="GO:0008448">
    <property type="term" value="F:N-acetylglucosamine-6-phosphate deacetylase activity"/>
    <property type="evidence" value="ECO:0007669"/>
    <property type="project" value="UniProtKB-UniRule"/>
</dbReference>
<keyword evidence="5 8" id="KW-0378">Hydrolase</keyword>
<evidence type="ECO:0000256" key="3">
    <source>
        <dbReference type="ARBA" id="ARBA00018029"/>
    </source>
</evidence>
<dbReference type="GO" id="GO:0006046">
    <property type="term" value="P:N-acetylglucosamine catabolic process"/>
    <property type="evidence" value="ECO:0007669"/>
    <property type="project" value="TreeGrafter"/>
</dbReference>
<dbReference type="InterPro" id="IPR011059">
    <property type="entry name" value="Metal-dep_hydrolase_composite"/>
</dbReference>
<feature type="binding site" evidence="10">
    <location>
        <position position="270"/>
    </location>
    <ligand>
        <name>substrate</name>
    </ligand>
</feature>
<evidence type="ECO:0000256" key="5">
    <source>
        <dbReference type="ARBA" id="ARBA00022801"/>
    </source>
</evidence>
<evidence type="ECO:0000256" key="1">
    <source>
        <dbReference type="ARBA" id="ARBA00010716"/>
    </source>
</evidence>
<feature type="binding site" evidence="10">
    <location>
        <position position="153"/>
    </location>
    <ligand>
        <name>substrate</name>
    </ligand>
</feature>
<feature type="binding site" evidence="11">
    <location>
        <position position="142"/>
    </location>
    <ligand>
        <name>Zn(2+)</name>
        <dbReference type="ChEBI" id="CHEBI:29105"/>
    </ligand>
</feature>
<dbReference type="InterPro" id="IPR006680">
    <property type="entry name" value="Amidohydro-rel"/>
</dbReference>
<feature type="binding site" evidence="11">
    <location>
        <position position="211"/>
    </location>
    <ligand>
        <name>Zn(2+)</name>
        <dbReference type="ChEBI" id="CHEBI:29105"/>
    </ligand>
</feature>
<name>A0A2B4T0Q4_STYPI</name>
<dbReference type="EC" id="3.5.1.25" evidence="2 8"/>
<keyword evidence="14" id="KW-1185">Reference proteome</keyword>
<dbReference type="GO" id="GO:0046872">
    <property type="term" value="F:metal ion binding"/>
    <property type="evidence" value="ECO:0007669"/>
    <property type="project" value="UniProtKB-KW"/>
</dbReference>
<dbReference type="AlphaFoldDB" id="A0A2B4T0Q4"/>
<keyword evidence="6 8" id="KW-0119">Carbohydrate metabolism</keyword>
<dbReference type="InterPro" id="IPR032466">
    <property type="entry name" value="Metal_Hydrolase"/>
</dbReference>
<evidence type="ECO:0000313" key="14">
    <source>
        <dbReference type="Proteomes" id="UP000225706"/>
    </source>
</evidence>
<feature type="active site" description="Proton donor/acceptor" evidence="9">
    <location>
        <position position="292"/>
    </location>
</feature>
<dbReference type="FunFam" id="3.20.20.140:FF:000023">
    <property type="entry name" value="N-acetylglucosamine-6-phosphate deacetylase"/>
    <property type="match status" value="1"/>
</dbReference>
<proteinExistence type="inferred from homology"/>
<dbReference type="SUPFAM" id="SSF51338">
    <property type="entry name" value="Composite domain of metallo-dependent hydrolases"/>
    <property type="match status" value="1"/>
</dbReference>
<keyword evidence="4 11" id="KW-0479">Metal-binding</keyword>
<comment type="similarity">
    <text evidence="1 8">Belongs to the metallo-dependent hydrolases superfamily. NagA family.</text>
</comment>
<dbReference type="Gene3D" id="2.30.40.10">
    <property type="entry name" value="Urease, subunit C, domain 1"/>
    <property type="match status" value="1"/>
</dbReference>
<dbReference type="STRING" id="50429.A0A2B4T0Q4"/>
<feature type="binding site" evidence="10">
    <location>
        <begin position="326"/>
        <end position="328"/>
    </location>
    <ligand>
        <name>substrate</name>
    </ligand>
</feature>
<dbReference type="GO" id="GO:0106279">
    <property type="term" value="P:negative regulation of UDP-N-acetylglucosamine biosynthetic process"/>
    <property type="evidence" value="ECO:0007669"/>
    <property type="project" value="UniProtKB-ARBA"/>
</dbReference>
<dbReference type="EMBL" id="LSMT01000005">
    <property type="protein sequence ID" value="PFX34358.1"/>
    <property type="molecule type" value="Genomic_DNA"/>
</dbReference>
<dbReference type="Pfam" id="PF01979">
    <property type="entry name" value="Amidohydro_1"/>
    <property type="match status" value="1"/>
</dbReference>
<feature type="domain" description="Amidohydrolase-related" evidence="12">
    <location>
        <begin position="61"/>
        <end position="399"/>
    </location>
</feature>
<dbReference type="CDD" id="cd00854">
    <property type="entry name" value="NagA"/>
    <property type="match status" value="1"/>
</dbReference>
<comment type="caution">
    <text evidence="13">The sequence shown here is derived from an EMBL/GenBank/DDBJ whole genome shotgun (WGS) entry which is preliminary data.</text>
</comment>
<dbReference type="PANTHER" id="PTHR11113:SF14">
    <property type="entry name" value="N-ACETYLGLUCOSAMINE-6-PHOSPHATE DEACETYLASE"/>
    <property type="match status" value="1"/>
</dbReference>
<dbReference type="PIRSF" id="PIRSF038994">
    <property type="entry name" value="NagA"/>
    <property type="match status" value="1"/>
</dbReference>
<evidence type="ECO:0000256" key="2">
    <source>
        <dbReference type="ARBA" id="ARBA00011899"/>
    </source>
</evidence>
<dbReference type="PANTHER" id="PTHR11113">
    <property type="entry name" value="N-ACETYLGLUCOSAMINE-6-PHOSPHATE DEACETYLASE"/>
    <property type="match status" value="1"/>
</dbReference>
<accession>A0A2B4T0Q4</accession>
<dbReference type="InterPro" id="IPR003764">
    <property type="entry name" value="GlcNAc_6-P_deAcase"/>
</dbReference>
<comment type="catalytic activity">
    <reaction evidence="7 8">
        <text>N-acetyl-D-glucosamine 6-phosphate + H2O = D-glucosamine 6-phosphate + acetate</text>
        <dbReference type="Rhea" id="RHEA:22936"/>
        <dbReference type="ChEBI" id="CHEBI:15377"/>
        <dbReference type="ChEBI" id="CHEBI:30089"/>
        <dbReference type="ChEBI" id="CHEBI:57513"/>
        <dbReference type="ChEBI" id="CHEBI:58725"/>
        <dbReference type="EC" id="3.5.1.25"/>
    </reaction>
</comment>
<dbReference type="NCBIfam" id="TIGR00221">
    <property type="entry name" value="nagA"/>
    <property type="match status" value="1"/>
</dbReference>
<dbReference type="Proteomes" id="UP000225706">
    <property type="component" value="Unassembled WGS sequence"/>
</dbReference>
<dbReference type="Gene3D" id="3.20.20.140">
    <property type="entry name" value="Metal-dependent hydrolases"/>
    <property type="match status" value="1"/>
</dbReference>
<dbReference type="OrthoDB" id="10264777at2759"/>
<protein>
    <recommendedName>
        <fullName evidence="3 8">N-acetylglucosamine-6-phosphate deacetylase</fullName>
        <ecNumber evidence="2 8">3.5.1.25</ecNumber>
    </recommendedName>
</protein>
<dbReference type="GO" id="GO:0019262">
    <property type="term" value="P:N-acetylneuraminate catabolic process"/>
    <property type="evidence" value="ECO:0007669"/>
    <property type="project" value="UniProtKB-ARBA"/>
</dbReference>
<evidence type="ECO:0000256" key="9">
    <source>
        <dbReference type="PIRSR" id="PIRSR038994-1"/>
    </source>
</evidence>
<evidence type="ECO:0000256" key="4">
    <source>
        <dbReference type="ARBA" id="ARBA00022723"/>
    </source>
</evidence>
<gene>
    <name evidence="13" type="primary">AMDHD2</name>
    <name evidence="13" type="ORF">AWC38_SpisGene830</name>
</gene>
<organism evidence="13 14">
    <name type="scientific">Stylophora pistillata</name>
    <name type="common">Smooth cauliflower coral</name>
    <dbReference type="NCBI Taxonomy" id="50429"/>
    <lineage>
        <taxon>Eukaryota</taxon>
        <taxon>Metazoa</taxon>
        <taxon>Cnidaria</taxon>
        <taxon>Anthozoa</taxon>
        <taxon>Hexacorallia</taxon>
        <taxon>Scleractinia</taxon>
        <taxon>Astrocoeniina</taxon>
        <taxon>Pocilloporidae</taxon>
        <taxon>Stylophora</taxon>
    </lineage>
</organism>
<comment type="cofactor">
    <cofactor evidence="11">
        <name>a divalent metal cation</name>
        <dbReference type="ChEBI" id="CHEBI:60240"/>
    </cofactor>
    <text evidence="11">Binds 1 divalent metal cation per subunit.</text>
</comment>
<feature type="binding site" evidence="10">
    <location>
        <position position="243"/>
    </location>
    <ligand>
        <name>substrate</name>
    </ligand>
</feature>
<reference evidence="14" key="1">
    <citation type="journal article" date="2017" name="bioRxiv">
        <title>Comparative analysis of the genomes of Stylophora pistillata and Acropora digitifera provides evidence for extensive differences between species of corals.</title>
        <authorList>
            <person name="Voolstra C.R."/>
            <person name="Li Y."/>
            <person name="Liew Y.J."/>
            <person name="Baumgarten S."/>
            <person name="Zoccola D."/>
            <person name="Flot J.-F."/>
            <person name="Tambutte S."/>
            <person name="Allemand D."/>
            <person name="Aranda M."/>
        </authorList>
    </citation>
    <scope>NUCLEOTIDE SEQUENCE [LARGE SCALE GENOMIC DNA]</scope>
</reference>
<feature type="binding site" evidence="10">
    <location>
        <begin position="235"/>
        <end position="236"/>
    </location>
    <ligand>
        <name>substrate</name>
    </ligand>
</feature>
<evidence type="ECO:0000256" key="10">
    <source>
        <dbReference type="PIRSR" id="PIRSR038994-2"/>
    </source>
</evidence>
<evidence type="ECO:0000256" key="11">
    <source>
        <dbReference type="PIRSR" id="PIRSR038994-3"/>
    </source>
</evidence>
<evidence type="ECO:0000256" key="7">
    <source>
        <dbReference type="ARBA" id="ARBA00047647"/>
    </source>
</evidence>
<dbReference type="SUPFAM" id="SSF51556">
    <property type="entry name" value="Metallo-dependent hydrolases"/>
    <property type="match status" value="1"/>
</dbReference>
<sequence>MKRRHEGEPKLCQFKNCRLLRDSKLIEEDLWVTDGKIIDPRNVFWGEQVRADVQIDCNNLIISPGFIDLQINGGFGVDFSSDPEKLEEGLRTVSKGLLQHGVTSYCPTIVTSSQASYNEILKKIKRTPGGAHGAEILGAHLEGPFINPEMKGAHKEHLMRQISTKGAQEIEDFYGSLDHVSIITIAPELAGDSMESIQQLVKSNIVVSIGHSAANLSIAEKAANKGASFITHLFNAMLPFHHRDPGIVGLLTSYDIPKPIFYGLIADGIHTHPTATRIAHRSHPNGLVLVTDAIAALGLSPGLHKLGPMQVEINHEKATLKGTNTLAGSIASMDVCIQRFRKMSGCSTVEALEGATLHPAQVLGIKHKKGTLNYESDADLVFLDEDLNVHATFIAGEPVWLRKEGLVTGVMQLKYSMIGSKSKRVSLME</sequence>
<evidence type="ECO:0000256" key="6">
    <source>
        <dbReference type="ARBA" id="ARBA00023277"/>
    </source>
</evidence>
<feature type="binding site" evidence="11">
    <location>
        <position position="232"/>
    </location>
    <ligand>
        <name>Zn(2+)</name>
        <dbReference type="ChEBI" id="CHEBI:29105"/>
    </ligand>
</feature>
<evidence type="ECO:0000259" key="12">
    <source>
        <dbReference type="Pfam" id="PF01979"/>
    </source>
</evidence>